<evidence type="ECO:0000313" key="3">
    <source>
        <dbReference type="Proteomes" id="UP000765509"/>
    </source>
</evidence>
<keyword evidence="3" id="KW-1185">Reference proteome</keyword>
<name>A0A9Q3H296_9BASI</name>
<comment type="caution">
    <text evidence="2">The sequence shown here is derived from an EMBL/GenBank/DDBJ whole genome shotgun (WGS) entry which is preliminary data.</text>
</comment>
<sequence length="119" mass="12943">MEQVFGKKSNVTSFNQFDATSDSENKNGSGSEAPSQGEFREESLSGLDAYEQTQRAVQKGQAANKANRSVCGEGNHGNNVNESPSGLMGIDKTFPNGVTFLCKKMVSSWTRRIVNYVAR</sequence>
<organism evidence="2 3">
    <name type="scientific">Austropuccinia psidii MF-1</name>
    <dbReference type="NCBI Taxonomy" id="1389203"/>
    <lineage>
        <taxon>Eukaryota</taxon>
        <taxon>Fungi</taxon>
        <taxon>Dikarya</taxon>
        <taxon>Basidiomycota</taxon>
        <taxon>Pucciniomycotina</taxon>
        <taxon>Pucciniomycetes</taxon>
        <taxon>Pucciniales</taxon>
        <taxon>Sphaerophragmiaceae</taxon>
        <taxon>Austropuccinia</taxon>
    </lineage>
</organism>
<evidence type="ECO:0000256" key="1">
    <source>
        <dbReference type="SAM" id="MobiDB-lite"/>
    </source>
</evidence>
<proteinExistence type="predicted"/>
<accession>A0A9Q3H296</accession>
<dbReference type="AlphaFoldDB" id="A0A9Q3H296"/>
<gene>
    <name evidence="2" type="ORF">O181_028321</name>
</gene>
<feature type="compositionally biased region" description="Polar residues" evidence="1">
    <location>
        <begin position="9"/>
        <end position="34"/>
    </location>
</feature>
<protein>
    <submittedName>
        <fullName evidence="2">Uncharacterized protein</fullName>
    </submittedName>
</protein>
<dbReference type="EMBL" id="AVOT02009685">
    <property type="protein sequence ID" value="MBW0488606.1"/>
    <property type="molecule type" value="Genomic_DNA"/>
</dbReference>
<reference evidence="2" key="1">
    <citation type="submission" date="2021-03" db="EMBL/GenBank/DDBJ databases">
        <title>Draft genome sequence of rust myrtle Austropuccinia psidii MF-1, a brazilian biotype.</title>
        <authorList>
            <person name="Quecine M.C."/>
            <person name="Pachon D.M.R."/>
            <person name="Bonatelli M.L."/>
            <person name="Correr F.H."/>
            <person name="Franceschini L.M."/>
            <person name="Leite T.F."/>
            <person name="Margarido G.R.A."/>
            <person name="Almeida C.A."/>
            <person name="Ferrarezi J.A."/>
            <person name="Labate C.A."/>
        </authorList>
    </citation>
    <scope>NUCLEOTIDE SEQUENCE</scope>
    <source>
        <strain evidence="2">MF-1</strain>
    </source>
</reference>
<evidence type="ECO:0000313" key="2">
    <source>
        <dbReference type="EMBL" id="MBW0488606.1"/>
    </source>
</evidence>
<dbReference type="Proteomes" id="UP000765509">
    <property type="component" value="Unassembled WGS sequence"/>
</dbReference>
<feature type="region of interest" description="Disordered" evidence="1">
    <location>
        <begin position="1"/>
        <end position="89"/>
    </location>
</feature>